<dbReference type="STRING" id="1235794.C811_00652"/>
<evidence type="ECO:0000313" key="4">
    <source>
        <dbReference type="Proteomes" id="UP000014204"/>
    </source>
</evidence>
<keyword evidence="1" id="KW-0326">Glycosidase</keyword>
<dbReference type="AlphaFoldDB" id="R9L2E4"/>
<dbReference type="EMBL" id="ASSY01000005">
    <property type="protein sequence ID" value="EOS52616.1"/>
    <property type="molecule type" value="Genomic_DNA"/>
</dbReference>
<dbReference type="Proteomes" id="UP000014204">
    <property type="component" value="Unassembled WGS sequence"/>
</dbReference>
<dbReference type="CDD" id="cd00063">
    <property type="entry name" value="FN3"/>
    <property type="match status" value="1"/>
</dbReference>
<evidence type="ECO:0000259" key="2">
    <source>
        <dbReference type="PROSITE" id="PS50853"/>
    </source>
</evidence>
<comment type="caution">
    <text evidence="3">The sequence shown here is derived from an EMBL/GenBank/DDBJ whole genome shotgun (WGS) entry which is preliminary data.</text>
</comment>
<dbReference type="GO" id="GO:0016798">
    <property type="term" value="F:hydrolase activity, acting on glycosyl bonds"/>
    <property type="evidence" value="ECO:0007669"/>
    <property type="project" value="UniProtKB-KW"/>
</dbReference>
<evidence type="ECO:0000313" key="3">
    <source>
        <dbReference type="EMBL" id="EOS52616.1"/>
    </source>
</evidence>
<dbReference type="InterPro" id="IPR013783">
    <property type="entry name" value="Ig-like_fold"/>
</dbReference>
<gene>
    <name evidence="3" type="ORF">C811_00652</name>
</gene>
<evidence type="ECO:0000256" key="1">
    <source>
        <dbReference type="ARBA" id="ARBA00023295"/>
    </source>
</evidence>
<dbReference type="SUPFAM" id="SSF49265">
    <property type="entry name" value="Fibronectin type III"/>
    <property type="match status" value="1"/>
</dbReference>
<sequence length="171" mass="18725">MKAKAWTGKTLKPAAPTVKLGGKTLRSGVDYAWSCKGGRAVGSYKVTVTGKGAYAGTKTATFKIVPKGTSVKKLSKAKRAFTVKWKKPSKAHLKQTTGYQVRWSTSKKFTKKATKVKTVKATSAAGKKCTLKVSKLKAKKTYYVQVRTYKKVGGKTYYSSWSRAKAVKTRK</sequence>
<dbReference type="GeneID" id="82192011"/>
<dbReference type="HOGENOM" id="CLU_1600144_0_0_11"/>
<organism evidence="3 4">
    <name type="scientific">Adlercreutzia caecimuris B7</name>
    <dbReference type="NCBI Taxonomy" id="1235794"/>
    <lineage>
        <taxon>Bacteria</taxon>
        <taxon>Bacillati</taxon>
        <taxon>Actinomycetota</taxon>
        <taxon>Coriobacteriia</taxon>
        <taxon>Eggerthellales</taxon>
        <taxon>Eggerthellaceae</taxon>
        <taxon>Adlercreutzia</taxon>
    </lineage>
</organism>
<dbReference type="Pfam" id="PF00041">
    <property type="entry name" value="fn3"/>
    <property type="match status" value="1"/>
</dbReference>
<accession>R9L2E4</accession>
<name>R9L2E4_9ACTN</name>
<dbReference type="InterPro" id="IPR003961">
    <property type="entry name" value="FN3_dom"/>
</dbReference>
<dbReference type="InterPro" id="IPR036116">
    <property type="entry name" value="FN3_sf"/>
</dbReference>
<dbReference type="RefSeq" id="WP_016308880.1">
    <property type="nucleotide sequence ID" value="NZ_KE159646.1"/>
</dbReference>
<protein>
    <recommendedName>
        <fullName evidence="2">Fibronectin type-III domain-containing protein</fullName>
    </recommendedName>
</protein>
<dbReference type="GO" id="GO:0005975">
    <property type="term" value="P:carbohydrate metabolic process"/>
    <property type="evidence" value="ECO:0007669"/>
    <property type="project" value="UniProtKB-ARBA"/>
</dbReference>
<dbReference type="PATRIC" id="fig|1235794.3.peg.634"/>
<keyword evidence="4" id="KW-1185">Reference proteome</keyword>
<dbReference type="eggNOG" id="COG4886">
    <property type="taxonomic scope" value="Bacteria"/>
</dbReference>
<dbReference type="PROSITE" id="PS50853">
    <property type="entry name" value="FN3"/>
    <property type="match status" value="1"/>
</dbReference>
<proteinExistence type="predicted"/>
<reference evidence="3 4" key="1">
    <citation type="submission" date="2013-04" db="EMBL/GenBank/DDBJ databases">
        <title>The Genome Sequence of Enterorhabdus caecimuris B7.</title>
        <authorList>
            <consortium name="The Broad Institute Genomics Platform"/>
            <consortium name="The Broad Institute Genome Sequencing Center for Infectious Disease"/>
            <person name="Earl A."/>
            <person name="Xavier R."/>
            <person name="Elson C."/>
            <person name="Duck W."/>
            <person name="Walker B."/>
            <person name="Young S."/>
            <person name="Zeng Q."/>
            <person name="Gargeya S."/>
            <person name="Fitzgerald M."/>
            <person name="Haas B."/>
            <person name="Abouelleil A."/>
            <person name="Allen A.W."/>
            <person name="Alvarado L."/>
            <person name="Arachchi H.M."/>
            <person name="Berlin A.M."/>
            <person name="Chapman S.B."/>
            <person name="Gainer-Dewar J."/>
            <person name="Goldberg J."/>
            <person name="Griggs A."/>
            <person name="Gujja S."/>
            <person name="Hansen M."/>
            <person name="Howarth C."/>
            <person name="Imamovic A."/>
            <person name="Ireland A."/>
            <person name="Larimer J."/>
            <person name="McCowan C."/>
            <person name="Murphy C."/>
            <person name="Pearson M."/>
            <person name="Poon T.W."/>
            <person name="Priest M."/>
            <person name="Roberts A."/>
            <person name="Saif S."/>
            <person name="Shea T."/>
            <person name="Sisk P."/>
            <person name="Sykes S."/>
            <person name="Wortman J."/>
            <person name="Nusbaum C."/>
            <person name="Birren B."/>
        </authorList>
    </citation>
    <scope>NUCLEOTIDE SEQUENCE [LARGE SCALE GENOMIC DNA]</scope>
    <source>
        <strain evidence="3 4">B7</strain>
    </source>
</reference>
<dbReference type="Gene3D" id="2.60.40.10">
    <property type="entry name" value="Immunoglobulins"/>
    <property type="match status" value="1"/>
</dbReference>
<keyword evidence="1" id="KW-0378">Hydrolase</keyword>
<feature type="domain" description="Fibronectin type-III" evidence="2">
    <location>
        <begin position="65"/>
        <end position="171"/>
    </location>
</feature>